<proteinExistence type="predicted"/>
<name>A0ABT1G2J0_9CORY</name>
<feature type="compositionally biased region" description="Basic and acidic residues" evidence="1">
    <location>
        <begin position="10"/>
        <end position="21"/>
    </location>
</feature>
<gene>
    <name evidence="2" type="ORF">M5J20_08590</name>
</gene>
<protein>
    <recommendedName>
        <fullName evidence="4">Sortase</fullName>
    </recommendedName>
</protein>
<dbReference type="EMBL" id="JAMFTQ010000011">
    <property type="protein sequence ID" value="MCP1388239.1"/>
    <property type="molecule type" value="Genomic_DNA"/>
</dbReference>
<organism evidence="2 3">
    <name type="scientific">Corynebacterium stercoris</name>
    <dbReference type="NCBI Taxonomy" id="2943490"/>
    <lineage>
        <taxon>Bacteria</taxon>
        <taxon>Bacillati</taxon>
        <taxon>Actinomycetota</taxon>
        <taxon>Actinomycetes</taxon>
        <taxon>Mycobacteriales</taxon>
        <taxon>Corynebacteriaceae</taxon>
        <taxon>Corynebacterium</taxon>
    </lineage>
</organism>
<accession>A0ABT1G2J0</accession>
<reference evidence="2" key="1">
    <citation type="submission" date="2022-05" db="EMBL/GenBank/DDBJ databases">
        <title>Corynebacterium sp. TA-R-1 sp. nov., isolated from human feces.</title>
        <authorList>
            <person name="Shamsuzzaman M."/>
            <person name="Dahal R.H."/>
        </authorList>
    </citation>
    <scope>NUCLEOTIDE SEQUENCE</scope>
    <source>
        <strain evidence="2">TA-R-1</strain>
    </source>
</reference>
<feature type="compositionally biased region" description="Low complexity" evidence="1">
    <location>
        <begin position="64"/>
        <end position="92"/>
    </location>
</feature>
<evidence type="ECO:0008006" key="4">
    <source>
        <dbReference type="Google" id="ProtNLM"/>
    </source>
</evidence>
<feature type="region of interest" description="Disordered" evidence="1">
    <location>
        <begin position="59"/>
        <end position="97"/>
    </location>
</feature>
<dbReference type="RefSeq" id="WP_253578546.1">
    <property type="nucleotide sequence ID" value="NZ_JAMFTQ010000011.1"/>
</dbReference>
<dbReference type="Proteomes" id="UP001204000">
    <property type="component" value="Unassembled WGS sequence"/>
</dbReference>
<keyword evidence="3" id="KW-1185">Reference proteome</keyword>
<evidence type="ECO:0000313" key="3">
    <source>
        <dbReference type="Proteomes" id="UP001204000"/>
    </source>
</evidence>
<feature type="region of interest" description="Disordered" evidence="1">
    <location>
        <begin position="1"/>
        <end position="30"/>
    </location>
</feature>
<dbReference type="InterPro" id="IPR023365">
    <property type="entry name" value="Sortase_dom-sf"/>
</dbReference>
<dbReference type="Gene3D" id="2.40.260.10">
    <property type="entry name" value="Sortase"/>
    <property type="match status" value="1"/>
</dbReference>
<sequence length="264" mass="28438">MAGDTYVPRRPPELPRSERHPAPHRKPPTPRWVFHVRRAVALLILALLIFGVVRACGGGEEQPEPVAETTAETPAETATTAQPTTPAEAPPEIIDQSRPVEMRIPAVGLTAKFEDADCRVVDGAIDPGPLNKACAYTSVDKPYQLPGTHTSDVVVLAGHAAAGVPAVFDKLYNPSAEEHTLKIGDVMYLRTAESGDWWLKYQVTDLHDPDKSALGGDPAIWGTQATPGRLLTISCVQPANPFEDSVRNAVIGWRFEGVSLDDAS</sequence>
<comment type="caution">
    <text evidence="2">The sequence shown here is derived from an EMBL/GenBank/DDBJ whole genome shotgun (WGS) entry which is preliminary data.</text>
</comment>
<evidence type="ECO:0000313" key="2">
    <source>
        <dbReference type="EMBL" id="MCP1388239.1"/>
    </source>
</evidence>
<evidence type="ECO:0000256" key="1">
    <source>
        <dbReference type="SAM" id="MobiDB-lite"/>
    </source>
</evidence>